<dbReference type="PANTHER" id="PTHR34580">
    <property type="match status" value="1"/>
</dbReference>
<feature type="domain" description="DNA-binding transcriptional repressor CapW C-terminal dimerisation" evidence="3">
    <location>
        <begin position="220"/>
        <end position="287"/>
    </location>
</feature>
<evidence type="ECO:0000259" key="2">
    <source>
        <dbReference type="Pfam" id="PF13280"/>
    </source>
</evidence>
<evidence type="ECO:0000256" key="1">
    <source>
        <dbReference type="SAM" id="MobiDB-lite"/>
    </source>
</evidence>
<dbReference type="AlphaFoldDB" id="A0A4U1BC69"/>
<dbReference type="Proteomes" id="UP000305674">
    <property type="component" value="Unassembled WGS sequence"/>
</dbReference>
<dbReference type="InterPro" id="IPR059019">
    <property type="entry name" value="WHD_CapW"/>
</dbReference>
<proteinExistence type="predicted"/>
<evidence type="ECO:0000259" key="3">
    <source>
        <dbReference type="Pfam" id="PF26107"/>
    </source>
</evidence>
<dbReference type="Pfam" id="PF26109">
    <property type="entry name" value="WHD_BrxR"/>
    <property type="match status" value="1"/>
</dbReference>
<feature type="domain" description="DNA-binding transcriptional repressor CapW winged helix-turn-helix" evidence="4">
    <location>
        <begin position="14"/>
        <end position="96"/>
    </location>
</feature>
<comment type="caution">
    <text evidence="5">The sequence shown here is derived from an EMBL/GenBank/DDBJ whole genome shotgun (WGS) entry which is preliminary data.</text>
</comment>
<protein>
    <submittedName>
        <fullName evidence="5">WYL domain-containing protein</fullName>
    </submittedName>
</protein>
<accession>A0A4U1BC69</accession>
<dbReference type="EMBL" id="SWCI01000007">
    <property type="protein sequence ID" value="TKB48445.1"/>
    <property type="molecule type" value="Genomic_DNA"/>
</dbReference>
<dbReference type="PROSITE" id="PS52050">
    <property type="entry name" value="WYL"/>
    <property type="match status" value="1"/>
</dbReference>
<dbReference type="InterPro" id="IPR016634">
    <property type="entry name" value="CapW-like"/>
</dbReference>
<evidence type="ECO:0000313" key="6">
    <source>
        <dbReference type="Proteomes" id="UP000305674"/>
    </source>
</evidence>
<gene>
    <name evidence="5" type="ORF">FCL40_12095</name>
</gene>
<dbReference type="PIRSF" id="PIRSF015558">
    <property type="entry name" value="Txn_reg_DeoR_prd"/>
    <property type="match status" value="1"/>
</dbReference>
<reference evidence="5 6" key="1">
    <citation type="submission" date="2019-04" db="EMBL/GenBank/DDBJ databases">
        <authorList>
            <person name="Hwang J.C."/>
        </authorList>
    </citation>
    <scope>NUCLEOTIDE SEQUENCE [LARGE SCALE GENOMIC DNA]</scope>
    <source>
        <strain evidence="5 6">IMCC35001</strain>
    </source>
</reference>
<dbReference type="InterPro" id="IPR051534">
    <property type="entry name" value="CBASS_pafABC_assoc_protein"/>
</dbReference>
<feature type="domain" description="WYL" evidence="2">
    <location>
        <begin position="129"/>
        <end position="196"/>
    </location>
</feature>
<dbReference type="InterPro" id="IPR059020">
    <property type="entry name" value="CapW_CTD"/>
</dbReference>
<dbReference type="Pfam" id="PF26107">
    <property type="entry name" value="BrxR_CTD"/>
    <property type="match status" value="1"/>
</dbReference>
<dbReference type="Pfam" id="PF13280">
    <property type="entry name" value="WYL"/>
    <property type="match status" value="1"/>
</dbReference>
<name>A0A4U1BC69_9GAMM</name>
<dbReference type="OrthoDB" id="6400324at2"/>
<dbReference type="PANTHER" id="PTHR34580:SF3">
    <property type="entry name" value="PROTEIN PAFB"/>
    <property type="match status" value="1"/>
</dbReference>
<organism evidence="5 6">
    <name type="scientific">Ferrimonas sediminicola</name>
    <dbReference type="NCBI Taxonomy" id="2569538"/>
    <lineage>
        <taxon>Bacteria</taxon>
        <taxon>Pseudomonadati</taxon>
        <taxon>Pseudomonadota</taxon>
        <taxon>Gammaproteobacteria</taxon>
        <taxon>Alteromonadales</taxon>
        <taxon>Ferrimonadaceae</taxon>
        <taxon>Ferrimonas</taxon>
    </lineage>
</organism>
<dbReference type="InterPro" id="IPR026881">
    <property type="entry name" value="WYL_dom"/>
</dbReference>
<feature type="region of interest" description="Disordered" evidence="1">
    <location>
        <begin position="294"/>
        <end position="315"/>
    </location>
</feature>
<sequence length="315" mass="35805">MSPFQADGTPMRVDQKLRYRLIEIIALWEGRLTTNHLCEAFDIGRQQASKDINTYIRESAGSSLEYDRSLKGYRPAAGFTPRFCKGHVDEYLQLLARHDDLGDMLSLTSLQPDATHFMEPPSRFVSAQVVRTLIQAARQGLTVEGHYDSLAAEPPADDPGRLLAPHTLVYNGFRWHVRAWCEKNQGFRDFVISRFRGDLSLEPRKAAKTREEDQAWNRLVEVRLIPNPRLAKRQREIIARDFGMDPASLCRSERVRQALLPYYLKRWDVSEPYNHALPAEHQHLVLDAIEQNPQDQSDGVATAPQLAVPISGPPG</sequence>
<evidence type="ECO:0000313" key="5">
    <source>
        <dbReference type="EMBL" id="TKB48445.1"/>
    </source>
</evidence>
<keyword evidence="6" id="KW-1185">Reference proteome</keyword>
<evidence type="ECO:0000259" key="4">
    <source>
        <dbReference type="Pfam" id="PF26109"/>
    </source>
</evidence>